<dbReference type="EMBL" id="JABSTQ010010606">
    <property type="protein sequence ID" value="KAG0419575.1"/>
    <property type="molecule type" value="Genomic_DNA"/>
</dbReference>
<keyword evidence="2" id="KW-1185">Reference proteome</keyword>
<organism evidence="1 2">
    <name type="scientific">Ixodes persulcatus</name>
    <name type="common">Taiga tick</name>
    <dbReference type="NCBI Taxonomy" id="34615"/>
    <lineage>
        <taxon>Eukaryota</taxon>
        <taxon>Metazoa</taxon>
        <taxon>Ecdysozoa</taxon>
        <taxon>Arthropoda</taxon>
        <taxon>Chelicerata</taxon>
        <taxon>Arachnida</taxon>
        <taxon>Acari</taxon>
        <taxon>Parasitiformes</taxon>
        <taxon>Ixodida</taxon>
        <taxon>Ixodoidea</taxon>
        <taxon>Ixodidae</taxon>
        <taxon>Ixodinae</taxon>
        <taxon>Ixodes</taxon>
    </lineage>
</organism>
<comment type="caution">
    <text evidence="1">The sequence shown here is derived from an EMBL/GenBank/DDBJ whole genome shotgun (WGS) entry which is preliminary data.</text>
</comment>
<proteinExistence type="predicted"/>
<sequence>PNHRGYSTIKTGQESIELMVTDIQGRLSTVEEKIASLDILEHELTDVEETVTLLSRENASLRSRLDEFEDRSRRDNLIFYGAPDSNSETWAVSESKVRDVIANEMKIIVPPEGIIRAHRLG</sequence>
<protein>
    <submittedName>
        <fullName evidence="1">Uncharacterized protein</fullName>
    </submittedName>
</protein>
<evidence type="ECO:0000313" key="1">
    <source>
        <dbReference type="EMBL" id="KAG0419575.1"/>
    </source>
</evidence>
<feature type="non-terminal residue" evidence="1">
    <location>
        <position position="121"/>
    </location>
</feature>
<name>A0AC60PGZ5_IXOPE</name>
<evidence type="ECO:0000313" key="2">
    <source>
        <dbReference type="Proteomes" id="UP000805193"/>
    </source>
</evidence>
<reference evidence="1 2" key="1">
    <citation type="journal article" date="2020" name="Cell">
        <title>Large-Scale Comparative Analyses of Tick Genomes Elucidate Their Genetic Diversity and Vector Capacities.</title>
        <authorList>
            <consortium name="Tick Genome and Microbiome Consortium (TIGMIC)"/>
            <person name="Jia N."/>
            <person name="Wang J."/>
            <person name="Shi W."/>
            <person name="Du L."/>
            <person name="Sun Y."/>
            <person name="Zhan W."/>
            <person name="Jiang J.F."/>
            <person name="Wang Q."/>
            <person name="Zhang B."/>
            <person name="Ji P."/>
            <person name="Bell-Sakyi L."/>
            <person name="Cui X.M."/>
            <person name="Yuan T.T."/>
            <person name="Jiang B.G."/>
            <person name="Yang W.F."/>
            <person name="Lam T.T."/>
            <person name="Chang Q.C."/>
            <person name="Ding S.J."/>
            <person name="Wang X.J."/>
            <person name="Zhu J.G."/>
            <person name="Ruan X.D."/>
            <person name="Zhao L."/>
            <person name="Wei J.T."/>
            <person name="Ye R.Z."/>
            <person name="Que T.C."/>
            <person name="Du C.H."/>
            <person name="Zhou Y.H."/>
            <person name="Cheng J.X."/>
            <person name="Dai P.F."/>
            <person name="Guo W.B."/>
            <person name="Han X.H."/>
            <person name="Huang E.J."/>
            <person name="Li L.F."/>
            <person name="Wei W."/>
            <person name="Gao Y.C."/>
            <person name="Liu J.Z."/>
            <person name="Shao H.Z."/>
            <person name="Wang X."/>
            <person name="Wang C.C."/>
            <person name="Yang T.C."/>
            <person name="Huo Q.B."/>
            <person name="Li W."/>
            <person name="Chen H.Y."/>
            <person name="Chen S.E."/>
            <person name="Zhou L.G."/>
            <person name="Ni X.B."/>
            <person name="Tian J.H."/>
            <person name="Sheng Y."/>
            <person name="Liu T."/>
            <person name="Pan Y.S."/>
            <person name="Xia L.Y."/>
            <person name="Li J."/>
            <person name="Zhao F."/>
            <person name="Cao W.C."/>
        </authorList>
    </citation>
    <scope>NUCLEOTIDE SEQUENCE [LARGE SCALE GENOMIC DNA]</scope>
    <source>
        <strain evidence="1">Iper-2018</strain>
    </source>
</reference>
<accession>A0AC60PGZ5</accession>
<dbReference type="Proteomes" id="UP000805193">
    <property type="component" value="Unassembled WGS sequence"/>
</dbReference>
<gene>
    <name evidence="1" type="ORF">HPB47_004010</name>
</gene>
<feature type="non-terminal residue" evidence="1">
    <location>
        <position position="1"/>
    </location>
</feature>